<name>A0ABX0WCA5_9RHOB</name>
<dbReference type="RefSeq" id="WP_167685875.1">
    <property type="nucleotide sequence ID" value="NZ_QHLQ01000034.1"/>
</dbReference>
<dbReference type="EMBL" id="QHLQ01000034">
    <property type="protein sequence ID" value="NIZ63284.1"/>
    <property type="molecule type" value="Genomic_DNA"/>
</dbReference>
<proteinExistence type="predicted"/>
<gene>
    <name evidence="1" type="ORF">DL239_20155</name>
</gene>
<reference evidence="1 2" key="1">
    <citation type="submission" date="2018-05" db="EMBL/GenBank/DDBJ databases">
        <authorList>
            <person name="Zhang Y.-J."/>
        </authorList>
    </citation>
    <scope>NUCLEOTIDE SEQUENCE [LARGE SCALE GENOMIC DNA]</scope>
    <source>
        <strain evidence="1 2">CY04</strain>
    </source>
</reference>
<accession>A0ABX0WCA5</accession>
<sequence length="222" mass="24096">MQREIVTIPPNFLRVLNVDWDIDWRGQSVGDATSGSSATVYNSFPRWVGSPKVSLVRDEITQWRAIRAQAQGRVGIYRMEMVDPLGFIAPDVNPNGVSFSGGGLFNGGSGFAYTPICRAVNPAGAGATEIRLDVAGEAAPVVGQIMSHDDWPFVVVWASLVSGNVYDVGIQMPLRADIAVNDLINLRGVGRFEAVDESAGNPAYDRRRVSSIQLSFREVLSR</sequence>
<keyword evidence="2" id="KW-1185">Reference proteome</keyword>
<protein>
    <submittedName>
        <fullName evidence="1">Uncharacterized protein</fullName>
    </submittedName>
</protein>
<evidence type="ECO:0000313" key="2">
    <source>
        <dbReference type="Proteomes" id="UP001429564"/>
    </source>
</evidence>
<dbReference type="Proteomes" id="UP001429564">
    <property type="component" value="Unassembled WGS sequence"/>
</dbReference>
<organism evidence="1 2">
    <name type="scientific">Parasedimentitalea denitrificans</name>
    <dbReference type="NCBI Taxonomy" id="2211118"/>
    <lineage>
        <taxon>Bacteria</taxon>
        <taxon>Pseudomonadati</taxon>
        <taxon>Pseudomonadota</taxon>
        <taxon>Alphaproteobacteria</taxon>
        <taxon>Rhodobacterales</taxon>
        <taxon>Paracoccaceae</taxon>
        <taxon>Parasedimentitalea</taxon>
    </lineage>
</organism>
<comment type="caution">
    <text evidence="1">The sequence shown here is derived from an EMBL/GenBank/DDBJ whole genome shotgun (WGS) entry which is preliminary data.</text>
</comment>
<evidence type="ECO:0000313" key="1">
    <source>
        <dbReference type="EMBL" id="NIZ63284.1"/>
    </source>
</evidence>